<reference evidence="1 2" key="1">
    <citation type="submission" date="2021-03" db="EMBL/GenBank/DDBJ databases">
        <title>Sequencing the genomes of 1000 actinobacteria strains.</title>
        <authorList>
            <person name="Klenk H.-P."/>
        </authorList>
    </citation>
    <scope>NUCLEOTIDE SEQUENCE [LARGE SCALE GENOMIC DNA]</scope>
    <source>
        <strain evidence="1 2">DSM 46713</strain>
    </source>
</reference>
<keyword evidence="2" id="KW-1185">Reference proteome</keyword>
<sequence>MSALLLGLVVVSTVATAFAVHELQTWLERWEYERHAQD</sequence>
<organism evidence="1 2">
    <name type="scientific">Mycolicibacterium lutetiense</name>
    <dbReference type="NCBI Taxonomy" id="1641992"/>
    <lineage>
        <taxon>Bacteria</taxon>
        <taxon>Bacillati</taxon>
        <taxon>Actinomycetota</taxon>
        <taxon>Actinomycetes</taxon>
        <taxon>Mycobacteriales</taxon>
        <taxon>Mycobacteriaceae</taxon>
        <taxon>Mycolicibacterium</taxon>
    </lineage>
</organism>
<dbReference type="EMBL" id="JAGIOP010000001">
    <property type="protein sequence ID" value="MBP2451120.1"/>
    <property type="molecule type" value="Genomic_DNA"/>
</dbReference>
<evidence type="ECO:0000313" key="2">
    <source>
        <dbReference type="Proteomes" id="UP000694460"/>
    </source>
</evidence>
<accession>A0ABS4ZNV4</accession>
<protein>
    <submittedName>
        <fullName evidence="1">Uncharacterized protein</fullName>
    </submittedName>
</protein>
<proteinExistence type="predicted"/>
<comment type="caution">
    <text evidence="1">The sequence shown here is derived from an EMBL/GenBank/DDBJ whole genome shotgun (WGS) entry which is preliminary data.</text>
</comment>
<evidence type="ECO:0000313" key="1">
    <source>
        <dbReference type="EMBL" id="MBP2451120.1"/>
    </source>
</evidence>
<name>A0ABS4ZNV4_9MYCO</name>
<gene>
    <name evidence="1" type="ORF">JOF57_001005</name>
</gene>
<dbReference type="Proteomes" id="UP000694460">
    <property type="component" value="Unassembled WGS sequence"/>
</dbReference>